<accession>A0A5J6DAY3</accession>
<sequence>MKKPYVVEYSTENEAYKEADRMSLILLVFFSFLALAALFK</sequence>
<name>A0A5J6DAY3_9CAUD</name>
<keyword evidence="3" id="KW-1185">Reference proteome</keyword>
<keyword evidence="1" id="KW-0812">Transmembrane</keyword>
<evidence type="ECO:0000313" key="2">
    <source>
        <dbReference type="EMBL" id="QEQ95052.1"/>
    </source>
</evidence>
<organism evidence="2 3">
    <name type="scientific">Erwinia phage pEp_SNUABM_01</name>
    <dbReference type="NCBI Taxonomy" id="2601643"/>
    <lineage>
        <taxon>Viruses</taxon>
        <taxon>Duplodnaviria</taxon>
        <taxon>Heunggongvirae</taxon>
        <taxon>Uroviricota</taxon>
        <taxon>Caudoviricetes</taxon>
        <taxon>Vequintavirinae</taxon>
        <taxon>Henunavirus</taxon>
        <taxon>Henunavirus SNUABM01</taxon>
    </lineage>
</organism>
<dbReference type="Proteomes" id="UP000326545">
    <property type="component" value="Segment"/>
</dbReference>
<evidence type="ECO:0000313" key="3">
    <source>
        <dbReference type="Proteomes" id="UP000326545"/>
    </source>
</evidence>
<gene>
    <name evidence="2" type="ORF">pEpSNUABM01_226</name>
</gene>
<dbReference type="EMBL" id="MN184887">
    <property type="protein sequence ID" value="QEQ95052.1"/>
    <property type="molecule type" value="Genomic_DNA"/>
</dbReference>
<proteinExistence type="predicted"/>
<evidence type="ECO:0000256" key="1">
    <source>
        <dbReference type="SAM" id="Phobius"/>
    </source>
</evidence>
<protein>
    <submittedName>
        <fullName evidence="2">Uncharacterized protein</fullName>
    </submittedName>
</protein>
<keyword evidence="1" id="KW-1133">Transmembrane helix</keyword>
<reference evidence="2 3" key="1">
    <citation type="submission" date="2019-07" db="EMBL/GenBank/DDBJ databases">
        <title>Complete genome sequence of bacteriophages infecting Erwinia pyrifoliae.</title>
        <authorList>
            <person name="Kim S.G."/>
            <person name="Park S.C."/>
        </authorList>
    </citation>
    <scope>NUCLEOTIDE SEQUENCE [LARGE SCALE GENOMIC DNA]</scope>
</reference>
<keyword evidence="1" id="KW-0472">Membrane</keyword>
<feature type="transmembrane region" description="Helical" evidence="1">
    <location>
        <begin position="22"/>
        <end position="39"/>
    </location>
</feature>